<dbReference type="Pfam" id="PF25479">
    <property type="entry name" value="Vts1"/>
    <property type="match status" value="1"/>
</dbReference>
<feature type="region of interest" description="Disordered" evidence="4">
    <location>
        <begin position="134"/>
        <end position="194"/>
    </location>
</feature>
<dbReference type="SUPFAM" id="SSF47769">
    <property type="entry name" value="SAM/Pointed domain"/>
    <property type="match status" value="1"/>
</dbReference>
<dbReference type="PROSITE" id="PS50105">
    <property type="entry name" value="SAM_DOMAIN"/>
    <property type="match status" value="1"/>
</dbReference>
<feature type="compositionally biased region" description="Low complexity" evidence="4">
    <location>
        <begin position="177"/>
        <end position="189"/>
    </location>
</feature>
<keyword evidence="7" id="KW-1185">Reference proteome</keyword>
<evidence type="ECO:0000256" key="4">
    <source>
        <dbReference type="SAM" id="MobiDB-lite"/>
    </source>
</evidence>
<evidence type="ECO:0000313" key="6">
    <source>
        <dbReference type="EMBL" id="KAF9528506.1"/>
    </source>
</evidence>
<feature type="region of interest" description="Disordered" evidence="4">
    <location>
        <begin position="264"/>
        <end position="292"/>
    </location>
</feature>
<comment type="subcellular location">
    <subcellularLocation>
        <location evidence="1">Cytoplasm</location>
    </subcellularLocation>
</comment>
<feature type="compositionally biased region" description="Polar residues" evidence="4">
    <location>
        <begin position="379"/>
        <end position="388"/>
    </location>
</feature>
<feature type="compositionally biased region" description="Basic and acidic residues" evidence="4">
    <location>
        <begin position="159"/>
        <end position="170"/>
    </location>
</feature>
<dbReference type="PANTHER" id="PTHR12515">
    <property type="entry name" value="STERILE ALPHA MOTIF DOMAIN CONTAINING PROTEIN 4-RELATED"/>
    <property type="match status" value="1"/>
</dbReference>
<evidence type="ECO:0000256" key="1">
    <source>
        <dbReference type="ARBA" id="ARBA00004496"/>
    </source>
</evidence>
<evidence type="ECO:0000313" key="7">
    <source>
        <dbReference type="Proteomes" id="UP000807306"/>
    </source>
</evidence>
<organism evidence="6 7">
    <name type="scientific">Crepidotus variabilis</name>
    <dbReference type="NCBI Taxonomy" id="179855"/>
    <lineage>
        <taxon>Eukaryota</taxon>
        <taxon>Fungi</taxon>
        <taxon>Dikarya</taxon>
        <taxon>Basidiomycota</taxon>
        <taxon>Agaricomycotina</taxon>
        <taxon>Agaricomycetes</taxon>
        <taxon>Agaricomycetidae</taxon>
        <taxon>Agaricales</taxon>
        <taxon>Agaricineae</taxon>
        <taxon>Crepidotaceae</taxon>
        <taxon>Crepidotus</taxon>
    </lineage>
</organism>
<sequence length="455" mass="48695">MSNIESLSSVASADAQVAPASGKADGASTPQPNTVQSTQDFQSFLKDFRKYESVIELMQKAAGDNKFKEELATIEQWFKVLNEPERNAAINSLVQHSTQDQLRFFQSLISSMIKPEEPKATPVAQEKPKLGKLSFRPPSLNLPDLGSPVTPTPVTAKESATDEQSHDHHLSQALRQADASEAPAAKDASTNPLPGFSGINPYTLNMLANAGLSKDAQLLAAQLVMSGLVQPTGILQQPSAKPKNKPLGSANWRTPASARFPASALRSSGLRPSSGLKSAGLKSSGLNAPQTPMTAGLDSPRVEEFSPDMLKDIPGWLRSLRLHKYTQCFDGLTWQQMVVLDDAALETRGIAALGARRRLLRTFEHVRKEMGIEEPEEPNSATPTTSAMPTGAFNKPAEQPHGAPHSALPRSKLSINSPIFTPTWESSKTPQSAAPTMEATAPAVTELVAAAATAE</sequence>
<name>A0A9P6EFC8_9AGAR</name>
<feature type="region of interest" description="Disordered" evidence="4">
    <location>
        <begin position="372"/>
        <end position="440"/>
    </location>
</feature>
<dbReference type="Gene3D" id="1.10.150.50">
    <property type="entry name" value="Transcription Factor, Ets-1"/>
    <property type="match status" value="1"/>
</dbReference>
<feature type="domain" description="SAM" evidence="5">
    <location>
        <begin position="311"/>
        <end position="369"/>
    </location>
</feature>
<dbReference type="GO" id="GO:0000932">
    <property type="term" value="C:P-body"/>
    <property type="evidence" value="ECO:0007669"/>
    <property type="project" value="TreeGrafter"/>
</dbReference>
<proteinExistence type="predicted"/>
<feature type="compositionally biased region" description="Low complexity" evidence="4">
    <location>
        <begin position="264"/>
        <end position="286"/>
    </location>
</feature>
<feature type="compositionally biased region" description="Polar residues" evidence="4">
    <location>
        <begin position="413"/>
        <end position="434"/>
    </location>
</feature>
<feature type="region of interest" description="Disordered" evidence="4">
    <location>
        <begin position="15"/>
        <end position="39"/>
    </location>
</feature>
<comment type="caution">
    <text evidence="6">The sequence shown here is derived from an EMBL/GenBank/DDBJ whole genome shotgun (WGS) entry which is preliminary data.</text>
</comment>
<evidence type="ECO:0000259" key="5">
    <source>
        <dbReference type="PROSITE" id="PS50105"/>
    </source>
</evidence>
<evidence type="ECO:0000256" key="2">
    <source>
        <dbReference type="ARBA" id="ARBA00022490"/>
    </source>
</evidence>
<protein>
    <recommendedName>
        <fullName evidence="5">SAM domain-containing protein</fullName>
    </recommendedName>
</protein>
<dbReference type="InterPro" id="IPR057327">
    <property type="entry name" value="Vts1_dom"/>
</dbReference>
<dbReference type="PANTHER" id="PTHR12515:SF5">
    <property type="entry name" value="PROTEIN SMAUG"/>
    <property type="match status" value="1"/>
</dbReference>
<dbReference type="InterPro" id="IPR013761">
    <property type="entry name" value="SAM/pointed_sf"/>
</dbReference>
<dbReference type="OrthoDB" id="2155283at2759"/>
<accession>A0A9P6EFC8</accession>
<feature type="compositionally biased region" description="Polar residues" evidence="4">
    <location>
        <begin position="28"/>
        <end position="39"/>
    </location>
</feature>
<dbReference type="GO" id="GO:0003729">
    <property type="term" value="F:mRNA binding"/>
    <property type="evidence" value="ECO:0007669"/>
    <property type="project" value="TreeGrafter"/>
</dbReference>
<dbReference type="GO" id="GO:0000289">
    <property type="term" value="P:nuclear-transcribed mRNA poly(A) tail shortening"/>
    <property type="evidence" value="ECO:0007669"/>
    <property type="project" value="TreeGrafter"/>
</dbReference>
<gene>
    <name evidence="6" type="ORF">CPB83DRAFT_854283</name>
</gene>
<reference evidence="6" key="1">
    <citation type="submission" date="2020-11" db="EMBL/GenBank/DDBJ databases">
        <authorList>
            <consortium name="DOE Joint Genome Institute"/>
            <person name="Ahrendt S."/>
            <person name="Riley R."/>
            <person name="Andreopoulos W."/>
            <person name="Labutti K."/>
            <person name="Pangilinan J."/>
            <person name="Ruiz-Duenas F.J."/>
            <person name="Barrasa J.M."/>
            <person name="Sanchez-Garcia M."/>
            <person name="Camarero S."/>
            <person name="Miyauchi S."/>
            <person name="Serrano A."/>
            <person name="Linde D."/>
            <person name="Babiker R."/>
            <person name="Drula E."/>
            <person name="Ayuso-Fernandez I."/>
            <person name="Pacheco R."/>
            <person name="Padilla G."/>
            <person name="Ferreira P."/>
            <person name="Barriuso J."/>
            <person name="Kellner H."/>
            <person name="Castanera R."/>
            <person name="Alfaro M."/>
            <person name="Ramirez L."/>
            <person name="Pisabarro A.G."/>
            <person name="Kuo A."/>
            <person name="Tritt A."/>
            <person name="Lipzen A."/>
            <person name="He G."/>
            <person name="Yan M."/>
            <person name="Ng V."/>
            <person name="Cullen D."/>
            <person name="Martin F."/>
            <person name="Rosso M.-N."/>
            <person name="Henrissat B."/>
            <person name="Hibbett D."/>
            <person name="Martinez A.T."/>
            <person name="Grigoriev I.V."/>
        </authorList>
    </citation>
    <scope>NUCLEOTIDE SEQUENCE</scope>
    <source>
        <strain evidence="6">CBS 506.95</strain>
    </source>
</reference>
<feature type="region of interest" description="Disordered" evidence="4">
    <location>
        <begin position="235"/>
        <end position="254"/>
    </location>
</feature>
<keyword evidence="2" id="KW-0963">Cytoplasm</keyword>
<dbReference type="Proteomes" id="UP000807306">
    <property type="component" value="Unassembled WGS sequence"/>
</dbReference>
<dbReference type="InterPro" id="IPR001660">
    <property type="entry name" value="SAM"/>
</dbReference>
<evidence type="ECO:0000256" key="3">
    <source>
        <dbReference type="ARBA" id="ARBA00022884"/>
    </source>
</evidence>
<dbReference type="EMBL" id="MU157852">
    <property type="protein sequence ID" value="KAF9528506.1"/>
    <property type="molecule type" value="Genomic_DNA"/>
</dbReference>
<keyword evidence="3" id="KW-0694">RNA-binding</keyword>
<dbReference type="InterPro" id="IPR050897">
    <property type="entry name" value="SMAUG/VTS1_RNA-bind"/>
</dbReference>
<dbReference type="AlphaFoldDB" id="A0A9P6EFC8"/>